<keyword evidence="5 12" id="KW-0349">Heme</keyword>
<dbReference type="GO" id="GO:0070069">
    <property type="term" value="C:cytochrome complex"/>
    <property type="evidence" value="ECO:0007669"/>
    <property type="project" value="UniProtKB-UniRule"/>
</dbReference>
<evidence type="ECO:0000256" key="2">
    <source>
        <dbReference type="ARBA" id="ARBA00009819"/>
    </source>
</evidence>
<dbReference type="GO" id="GO:0020037">
    <property type="term" value="F:heme binding"/>
    <property type="evidence" value="ECO:0007669"/>
    <property type="project" value="TreeGrafter"/>
</dbReference>
<feature type="transmembrane region" description="Helical" evidence="12">
    <location>
        <begin position="219"/>
        <end position="238"/>
    </location>
</feature>
<dbReference type="PIRSF" id="PIRSF006446">
    <property type="entry name" value="Cyt_quinol_oxidase_1"/>
    <property type="match status" value="1"/>
</dbReference>
<evidence type="ECO:0000313" key="14">
    <source>
        <dbReference type="Proteomes" id="UP000287756"/>
    </source>
</evidence>
<dbReference type="KEGG" id="hli:HLI_02665"/>
<feature type="transmembrane region" description="Helical" evidence="12">
    <location>
        <begin position="12"/>
        <end position="41"/>
    </location>
</feature>
<dbReference type="InterPro" id="IPR002585">
    <property type="entry name" value="Cyt-d_ubiquinol_oxidase_su_1"/>
</dbReference>
<feature type="transmembrane region" description="Helical" evidence="12">
    <location>
        <begin position="89"/>
        <end position="117"/>
    </location>
</feature>
<evidence type="ECO:0000256" key="7">
    <source>
        <dbReference type="ARBA" id="ARBA00022723"/>
    </source>
</evidence>
<feature type="transmembrane region" description="Helical" evidence="12">
    <location>
        <begin position="129"/>
        <end position="153"/>
    </location>
</feature>
<protein>
    <submittedName>
        <fullName evidence="13">Cytochrome ubiquinol oxidase subunit I</fullName>
    </submittedName>
</protein>
<evidence type="ECO:0000256" key="3">
    <source>
        <dbReference type="ARBA" id="ARBA00022448"/>
    </source>
</evidence>
<evidence type="ECO:0000256" key="6">
    <source>
        <dbReference type="ARBA" id="ARBA00022692"/>
    </source>
</evidence>
<dbReference type="EMBL" id="CP026118">
    <property type="protein sequence ID" value="QAS51185.1"/>
    <property type="molecule type" value="Genomic_DNA"/>
</dbReference>
<feature type="transmembrane region" description="Helical" evidence="12">
    <location>
        <begin position="184"/>
        <end position="207"/>
    </location>
</feature>
<dbReference type="AlphaFoldDB" id="A0A410M8Y2"/>
<keyword evidence="3 12" id="KW-0813">Transport</keyword>
<reference evidence="13 14" key="1">
    <citation type="submission" date="2018-01" db="EMBL/GenBank/DDBJ databases">
        <title>The whole genome sequencing and assembly of Halobacillus litoralis ERB031 strain.</title>
        <authorList>
            <person name="Lee S.-J."/>
            <person name="Park M.-K."/>
            <person name="Kim J.-Y."/>
            <person name="Lee Y.-J."/>
            <person name="Yi H."/>
            <person name="Bahn Y.-S."/>
            <person name="Kim J.F."/>
            <person name="Lee D.-W."/>
        </authorList>
    </citation>
    <scope>NUCLEOTIDE SEQUENCE [LARGE SCALE GENOMIC DNA]</scope>
    <source>
        <strain evidence="13 14">ERB 031</strain>
    </source>
</reference>
<keyword evidence="11 12" id="KW-0472">Membrane</keyword>
<keyword evidence="4 12" id="KW-1003">Cell membrane</keyword>
<keyword evidence="6 12" id="KW-0812">Transmembrane</keyword>
<feature type="transmembrane region" description="Helical" evidence="12">
    <location>
        <begin position="405"/>
        <end position="424"/>
    </location>
</feature>
<evidence type="ECO:0000256" key="1">
    <source>
        <dbReference type="ARBA" id="ARBA00004651"/>
    </source>
</evidence>
<feature type="transmembrane region" description="Helical" evidence="12">
    <location>
        <begin position="317"/>
        <end position="342"/>
    </location>
</feature>
<evidence type="ECO:0000256" key="10">
    <source>
        <dbReference type="ARBA" id="ARBA00023004"/>
    </source>
</evidence>
<keyword evidence="7 12" id="KW-0479">Metal-binding</keyword>
<proteinExistence type="inferred from homology"/>
<sequence length="454" mass="50723">MFEFDTVTMSRALTAMTLIFHAIFATIGVGVPVLVSTAELIGIKKKDSHYTLLARRWTRGYTITVAVGVVTGTAIGLQLSLIWPSFMRIAGNVIALPLFMETFAFFFEAIFLGIYLYTWDRFKKPIYHWLLSIPVVIGGTMSAFFITTVNSFMNTPQGFDLEGGRFTSVDPLKAMFNPATPTKVFHVISSSYLTAAAILAGIAAFIILMKKGTSYHKKALKLTVSMMFLFAILTAVAGDMSAKFLAEHQPEKLAAGEWHFETEEAADLVVFGTLNENNQVENAIRIPNALSFLAHGDFNAEVEGLDETPVDEQPPLWIHYMFDLMVSIGFYLLGISFLFLLFWKVKKWNPFHPILLWAIALAGPLSMLAVEFGWVFAEVGRQPWILRGFMTVAEGATTSPYVFEMFVLFAALYVVLAIGCIIALRKIFKNKPAELELEHRYPHTATATKEDERT</sequence>
<dbReference type="GO" id="GO:0009055">
    <property type="term" value="F:electron transfer activity"/>
    <property type="evidence" value="ECO:0007669"/>
    <property type="project" value="UniProtKB-UniRule"/>
</dbReference>
<dbReference type="RefSeq" id="WP_128522944.1">
    <property type="nucleotide sequence ID" value="NZ_CP026118.1"/>
</dbReference>
<dbReference type="PANTHER" id="PTHR30365:SF14">
    <property type="entry name" value="CYTOCHROME BD MENAQUINOL OXIDASE SUBUNIT I-RELATED"/>
    <property type="match status" value="1"/>
</dbReference>
<evidence type="ECO:0000256" key="8">
    <source>
        <dbReference type="ARBA" id="ARBA00022982"/>
    </source>
</evidence>
<dbReference type="Pfam" id="PF01654">
    <property type="entry name" value="Cyt_bd_oxida_I"/>
    <property type="match status" value="1"/>
</dbReference>
<feature type="transmembrane region" description="Helical" evidence="12">
    <location>
        <begin position="354"/>
        <end position="377"/>
    </location>
</feature>
<comment type="subcellular location">
    <subcellularLocation>
        <location evidence="1">Cell membrane</location>
        <topology evidence="1">Multi-pass membrane protein</topology>
    </subcellularLocation>
</comment>
<accession>A0A410M8Y2</accession>
<dbReference type="OrthoDB" id="9807042at2"/>
<dbReference type="GO" id="GO:0005886">
    <property type="term" value="C:plasma membrane"/>
    <property type="evidence" value="ECO:0007669"/>
    <property type="project" value="UniProtKB-SubCell"/>
</dbReference>
<dbReference type="GO" id="GO:0016682">
    <property type="term" value="F:oxidoreductase activity, acting on diphenols and related substances as donors, oxygen as acceptor"/>
    <property type="evidence" value="ECO:0007669"/>
    <property type="project" value="TreeGrafter"/>
</dbReference>
<feature type="transmembrane region" description="Helical" evidence="12">
    <location>
        <begin position="61"/>
        <end position="83"/>
    </location>
</feature>
<dbReference type="GO" id="GO:0046872">
    <property type="term" value="F:metal ion binding"/>
    <property type="evidence" value="ECO:0007669"/>
    <property type="project" value="UniProtKB-UniRule"/>
</dbReference>
<evidence type="ECO:0000256" key="9">
    <source>
        <dbReference type="ARBA" id="ARBA00022989"/>
    </source>
</evidence>
<dbReference type="Proteomes" id="UP000287756">
    <property type="component" value="Chromosome"/>
</dbReference>
<name>A0A410M8Y2_9BACI</name>
<comment type="similarity">
    <text evidence="2 12">Belongs to the cytochrome ubiquinol oxidase subunit 1 family.</text>
</comment>
<evidence type="ECO:0000256" key="11">
    <source>
        <dbReference type="ARBA" id="ARBA00023136"/>
    </source>
</evidence>
<keyword evidence="8 12" id="KW-0249">Electron transport</keyword>
<evidence type="ECO:0000313" key="13">
    <source>
        <dbReference type="EMBL" id="QAS51185.1"/>
    </source>
</evidence>
<dbReference type="GO" id="GO:0019646">
    <property type="term" value="P:aerobic electron transport chain"/>
    <property type="evidence" value="ECO:0007669"/>
    <property type="project" value="InterPro"/>
</dbReference>
<evidence type="ECO:0000256" key="12">
    <source>
        <dbReference type="PIRNR" id="PIRNR006446"/>
    </source>
</evidence>
<evidence type="ECO:0000256" key="5">
    <source>
        <dbReference type="ARBA" id="ARBA00022617"/>
    </source>
</evidence>
<organism evidence="13 14">
    <name type="scientific">Halobacillus litoralis</name>
    <dbReference type="NCBI Taxonomy" id="45668"/>
    <lineage>
        <taxon>Bacteria</taxon>
        <taxon>Bacillati</taxon>
        <taxon>Bacillota</taxon>
        <taxon>Bacilli</taxon>
        <taxon>Bacillales</taxon>
        <taxon>Bacillaceae</taxon>
        <taxon>Halobacillus</taxon>
    </lineage>
</organism>
<keyword evidence="10 12" id="KW-0408">Iron</keyword>
<evidence type="ECO:0000256" key="4">
    <source>
        <dbReference type="ARBA" id="ARBA00022475"/>
    </source>
</evidence>
<gene>
    <name evidence="13" type="ORF">HLI_02665</name>
</gene>
<dbReference type="PANTHER" id="PTHR30365">
    <property type="entry name" value="CYTOCHROME D UBIQUINOL OXIDASE"/>
    <property type="match status" value="1"/>
</dbReference>
<keyword evidence="9 12" id="KW-1133">Transmembrane helix</keyword>